<keyword evidence="1" id="KW-0004">4Fe-4S</keyword>
<keyword evidence="3" id="KW-0408">Iron</keyword>
<dbReference type="SMART" id="SM00902">
    <property type="entry name" value="Fe_hyd_SSU"/>
    <property type="match status" value="1"/>
</dbReference>
<reference evidence="8 9" key="1">
    <citation type="submission" date="2021-05" db="EMBL/GenBank/DDBJ databases">
        <title>Fusibacter ferrireducens sp. nov., an anaerobic, sulfur- and Fe-reducing bacterium isolated from the mangrove sediment.</title>
        <authorList>
            <person name="Qiu D."/>
        </authorList>
    </citation>
    <scope>NUCLEOTIDE SEQUENCE [LARGE SCALE GENOMIC DNA]</scope>
    <source>
        <strain evidence="8 9">DSM 12116</strain>
    </source>
</reference>
<name>A0ABS5PP80_9FIRM</name>
<evidence type="ECO:0000256" key="4">
    <source>
        <dbReference type="ARBA" id="ARBA00023014"/>
    </source>
</evidence>
<evidence type="ECO:0000313" key="8">
    <source>
        <dbReference type="EMBL" id="MBS7526974.1"/>
    </source>
</evidence>
<dbReference type="InterPro" id="IPR049830">
    <property type="entry name" value="HndD"/>
</dbReference>
<evidence type="ECO:0000313" key="9">
    <source>
        <dbReference type="Proteomes" id="UP000746471"/>
    </source>
</evidence>
<protein>
    <submittedName>
        <fullName evidence="8">[FeFe] hydrogenase, group A</fullName>
    </submittedName>
</protein>
<dbReference type="Pfam" id="PF02906">
    <property type="entry name" value="Fe_hyd_lg_C"/>
    <property type="match status" value="1"/>
</dbReference>
<dbReference type="InterPro" id="IPR009016">
    <property type="entry name" value="Fe_hydrogenase"/>
</dbReference>
<proteinExistence type="predicted"/>
<dbReference type="PANTHER" id="PTHR11615">
    <property type="entry name" value="NITRATE, FORMATE, IRON DEHYDROGENASE"/>
    <property type="match status" value="1"/>
</dbReference>
<dbReference type="Gene3D" id="4.10.260.20">
    <property type="entry name" value="Iron hydrogenase, small subunit"/>
    <property type="match status" value="1"/>
</dbReference>
<keyword evidence="9" id="KW-1185">Reference proteome</keyword>
<dbReference type="InterPro" id="IPR050340">
    <property type="entry name" value="Cytosolic_Fe-S_CAF"/>
</dbReference>
<feature type="domain" description="4Fe-4S His(Cys)3-ligated-type" evidence="7">
    <location>
        <begin position="80"/>
        <end position="119"/>
    </location>
</feature>
<dbReference type="InterPro" id="IPR036991">
    <property type="entry name" value="Fe_hydrogenase_ssu_sf"/>
</dbReference>
<evidence type="ECO:0000259" key="6">
    <source>
        <dbReference type="PROSITE" id="PS51379"/>
    </source>
</evidence>
<evidence type="ECO:0000256" key="3">
    <source>
        <dbReference type="ARBA" id="ARBA00023004"/>
    </source>
</evidence>
<gene>
    <name evidence="8" type="ORF">KHM83_09810</name>
</gene>
<dbReference type="SUPFAM" id="SSF54862">
    <property type="entry name" value="4Fe-4S ferredoxins"/>
    <property type="match status" value="1"/>
</dbReference>
<organism evidence="8 9">
    <name type="scientific">Fusibacter paucivorans</name>
    <dbReference type="NCBI Taxonomy" id="76009"/>
    <lineage>
        <taxon>Bacteria</taxon>
        <taxon>Bacillati</taxon>
        <taxon>Bacillota</taxon>
        <taxon>Clostridia</taxon>
        <taxon>Eubacteriales</taxon>
        <taxon>Eubacteriales Family XII. Incertae Sedis</taxon>
        <taxon>Fusibacter</taxon>
    </lineage>
</organism>
<evidence type="ECO:0000259" key="7">
    <source>
        <dbReference type="PROSITE" id="PS51839"/>
    </source>
</evidence>
<dbReference type="PROSITE" id="PS51379">
    <property type="entry name" value="4FE4S_FER_2"/>
    <property type="match status" value="2"/>
</dbReference>
<dbReference type="InterPro" id="IPR017900">
    <property type="entry name" value="4Fe4S_Fe_S_CS"/>
</dbReference>
<dbReference type="SUPFAM" id="SSF54292">
    <property type="entry name" value="2Fe-2S ferredoxin-like"/>
    <property type="match status" value="1"/>
</dbReference>
<feature type="domain" description="4Fe-4S ferredoxin-type" evidence="6">
    <location>
        <begin position="180"/>
        <end position="211"/>
    </location>
</feature>
<feature type="domain" description="2Fe-2S ferredoxin-type" evidence="5">
    <location>
        <begin position="2"/>
        <end position="80"/>
    </location>
</feature>
<dbReference type="Gene3D" id="3.10.20.740">
    <property type="match status" value="1"/>
</dbReference>
<dbReference type="InterPro" id="IPR003149">
    <property type="entry name" value="Fe_hydrogenase_ssu"/>
</dbReference>
<accession>A0ABS5PP80</accession>
<keyword evidence="2" id="KW-0479">Metal-binding</keyword>
<dbReference type="Pfam" id="PF02256">
    <property type="entry name" value="Fe_hyd_SSU"/>
    <property type="match status" value="1"/>
</dbReference>
<dbReference type="InterPro" id="IPR017896">
    <property type="entry name" value="4Fe4S_Fe-S-bd"/>
</dbReference>
<dbReference type="Pfam" id="PF12838">
    <property type="entry name" value="Fer4_7"/>
    <property type="match status" value="1"/>
</dbReference>
<dbReference type="PROSITE" id="PS00198">
    <property type="entry name" value="4FE4S_FER_1"/>
    <property type="match status" value="1"/>
</dbReference>
<dbReference type="InterPro" id="IPR019574">
    <property type="entry name" value="NADH_UbQ_OxRdtase_Gsu_4Fe4S-bd"/>
</dbReference>
<dbReference type="RefSeq" id="WP_213236836.1">
    <property type="nucleotide sequence ID" value="NZ_JAHBCL010000015.1"/>
</dbReference>
<dbReference type="InterPro" id="IPR036010">
    <property type="entry name" value="2Fe-2S_ferredoxin-like_sf"/>
</dbReference>
<dbReference type="InterPro" id="IPR013352">
    <property type="entry name" value="Fe_hydrogenase_subset"/>
</dbReference>
<keyword evidence="4" id="KW-0411">Iron-sulfur</keyword>
<dbReference type="InterPro" id="IPR004108">
    <property type="entry name" value="Fe_hydrogenase_lsu_C"/>
</dbReference>
<dbReference type="NCBIfam" id="TIGR02512">
    <property type="entry name" value="FeFe_hydrog_A"/>
    <property type="match status" value="1"/>
</dbReference>
<dbReference type="Pfam" id="PF13510">
    <property type="entry name" value="Fer2_4"/>
    <property type="match status" value="1"/>
</dbReference>
<dbReference type="Proteomes" id="UP000746471">
    <property type="component" value="Unassembled WGS sequence"/>
</dbReference>
<dbReference type="PROSITE" id="PS51839">
    <property type="entry name" value="4FE4S_HC3"/>
    <property type="match status" value="1"/>
</dbReference>
<dbReference type="Pfam" id="PF10588">
    <property type="entry name" value="NADH-G_4Fe-4S_3"/>
    <property type="match status" value="1"/>
</dbReference>
<evidence type="ECO:0000259" key="5">
    <source>
        <dbReference type="PROSITE" id="PS51085"/>
    </source>
</evidence>
<dbReference type="NCBIfam" id="NF040763">
    <property type="entry name" value="FeFe_hydrog_A6"/>
    <property type="match status" value="1"/>
</dbReference>
<sequence>MKNVTITINGNQYAVPSDLTVLEAARTVGIDIPTLCFLKDINEVGACRVCVVEVEGARALQASCVLPVREGMVVKTNNQRVRNARKTTVELILANHNRECTTCVRSKNCELQSVSEELGIRDIRYTGAKREGKYDNFSHSIVRDSSKCILCGRCVSACKNVQGIGILDFVNRGFETTVGPAFEVSMKDAPCIYCGQCMVVCPVGALTEKPAIDKVWDALEDPKKHVIVQSAPAVRAALGEEFGYPIGTNVTGKLASALRNLGFDKIFDTNWAADVTIMEEGTELLGRLQNGGKLPMITSCSPGWVRFIEFNYPDLLDHLSSCKSPQNMFGALAKSYYAEKNNIDPKDIFVVSVMPCTSKKSEIERPELAVEGVRDVDVSITTRELARMIKEARMEFDKLEDGTFDPFMGDYSGAGVIFGATGGVMEAAIRTVADVLTGEDLENVDYTAVRGVEGIKEATVNIAGKDIKVAVAHNTKNAAIILDKIRAGEADYHFVEIMACPGGCVNGGGQPIQPASVRNVIDIRAERAKALYSEDAALTVRKSHKNPEIKRLYDEYLGEPNSHKAHDLLHTHYYAREKYPVQD</sequence>
<comment type="caution">
    <text evidence="8">The sequence shown here is derived from an EMBL/GenBank/DDBJ whole genome shotgun (WGS) entry which is preliminary data.</text>
</comment>
<feature type="domain" description="4Fe-4S ferredoxin-type" evidence="6">
    <location>
        <begin position="139"/>
        <end position="169"/>
    </location>
</feature>
<dbReference type="SUPFAM" id="SSF53920">
    <property type="entry name" value="Fe-only hydrogenase"/>
    <property type="match status" value="1"/>
</dbReference>
<dbReference type="SMART" id="SM00929">
    <property type="entry name" value="NADH-G_4Fe-4S_3"/>
    <property type="match status" value="1"/>
</dbReference>
<dbReference type="Gene3D" id="3.40.50.1780">
    <property type="match status" value="1"/>
</dbReference>
<dbReference type="CDD" id="cd00207">
    <property type="entry name" value="fer2"/>
    <property type="match status" value="1"/>
</dbReference>
<dbReference type="EMBL" id="JAHBCL010000015">
    <property type="protein sequence ID" value="MBS7526974.1"/>
    <property type="molecule type" value="Genomic_DNA"/>
</dbReference>
<dbReference type="InterPro" id="IPR001041">
    <property type="entry name" value="2Fe-2S_ferredoxin-type"/>
</dbReference>
<dbReference type="PROSITE" id="PS51085">
    <property type="entry name" value="2FE2S_FER_2"/>
    <property type="match status" value="1"/>
</dbReference>
<evidence type="ECO:0000256" key="2">
    <source>
        <dbReference type="ARBA" id="ARBA00022723"/>
    </source>
</evidence>
<evidence type="ECO:0000256" key="1">
    <source>
        <dbReference type="ARBA" id="ARBA00022485"/>
    </source>
</evidence>
<dbReference type="Gene3D" id="3.40.950.10">
    <property type="entry name" value="Fe-only Hydrogenase (Larger Subunit), Chain L, domain 3"/>
    <property type="match status" value="1"/>
</dbReference>
<dbReference type="Gene3D" id="3.30.70.20">
    <property type="match status" value="1"/>
</dbReference>